<proteinExistence type="predicted"/>
<dbReference type="EMBL" id="JAMYWD010000008">
    <property type="protein sequence ID" value="KAJ4962391.1"/>
    <property type="molecule type" value="Genomic_DNA"/>
</dbReference>
<keyword evidence="2" id="KW-1185">Reference proteome</keyword>
<evidence type="ECO:0000313" key="2">
    <source>
        <dbReference type="Proteomes" id="UP001141806"/>
    </source>
</evidence>
<accession>A0A9Q0H9E6</accession>
<organism evidence="1 2">
    <name type="scientific">Protea cynaroides</name>
    <dbReference type="NCBI Taxonomy" id="273540"/>
    <lineage>
        <taxon>Eukaryota</taxon>
        <taxon>Viridiplantae</taxon>
        <taxon>Streptophyta</taxon>
        <taxon>Embryophyta</taxon>
        <taxon>Tracheophyta</taxon>
        <taxon>Spermatophyta</taxon>
        <taxon>Magnoliopsida</taxon>
        <taxon>Proteales</taxon>
        <taxon>Proteaceae</taxon>
        <taxon>Protea</taxon>
    </lineage>
</organism>
<dbReference type="AlphaFoldDB" id="A0A9Q0H9E6"/>
<gene>
    <name evidence="1" type="ORF">NE237_022330</name>
</gene>
<dbReference type="Proteomes" id="UP001141806">
    <property type="component" value="Unassembled WGS sequence"/>
</dbReference>
<sequence length="174" mass="17921">MRSEVEDNVAWCSAASLEVDDMIDLALDGDVCPIFGLLDVATVEFEGPADHGADLVARASKYSMAGNPVSSIGMLVSGAGSKKPGCPPNQYEGHMDLSAVGGDELWCSNGVVTAPERGEVQSSSWLHVIPMGDGRGISMTSAILGLSHMVEGERDIMSGVSGSGIIKRAGDGAP</sequence>
<reference evidence="1" key="1">
    <citation type="journal article" date="2023" name="Plant J.">
        <title>The genome of the king protea, Protea cynaroides.</title>
        <authorList>
            <person name="Chang J."/>
            <person name="Duong T.A."/>
            <person name="Schoeman C."/>
            <person name="Ma X."/>
            <person name="Roodt D."/>
            <person name="Barker N."/>
            <person name="Li Z."/>
            <person name="Van de Peer Y."/>
            <person name="Mizrachi E."/>
        </authorList>
    </citation>
    <scope>NUCLEOTIDE SEQUENCE</scope>
    <source>
        <tissue evidence="1">Young leaves</tissue>
    </source>
</reference>
<comment type="caution">
    <text evidence="1">The sequence shown here is derived from an EMBL/GenBank/DDBJ whole genome shotgun (WGS) entry which is preliminary data.</text>
</comment>
<name>A0A9Q0H9E6_9MAGN</name>
<evidence type="ECO:0000313" key="1">
    <source>
        <dbReference type="EMBL" id="KAJ4962391.1"/>
    </source>
</evidence>
<protein>
    <submittedName>
        <fullName evidence="1">Uncharacterized protein</fullName>
    </submittedName>
</protein>